<dbReference type="GO" id="GO:0009103">
    <property type="term" value="P:lipopolysaccharide biosynthetic process"/>
    <property type="evidence" value="ECO:0007669"/>
    <property type="project" value="TreeGrafter"/>
</dbReference>
<dbReference type="SUPFAM" id="SSF53756">
    <property type="entry name" value="UDP-Glycosyltransferase/glycogen phosphorylase"/>
    <property type="match status" value="1"/>
</dbReference>
<dbReference type="InterPro" id="IPR001296">
    <property type="entry name" value="Glyco_trans_1"/>
</dbReference>
<dbReference type="InterPro" id="IPR054975">
    <property type="entry name" value="manno_glu_gly_synth"/>
</dbReference>
<dbReference type="Pfam" id="PF00534">
    <property type="entry name" value="Glycos_transf_1"/>
    <property type="match status" value="1"/>
</dbReference>
<dbReference type="AlphaFoldDB" id="A0A841GU74"/>
<gene>
    <name evidence="3" type="ORF">HNP65_001513</name>
</gene>
<dbReference type="NCBIfam" id="NF041101">
    <property type="entry name" value="manno_glu_gly_synth"/>
    <property type="match status" value="1"/>
</dbReference>
<evidence type="ECO:0000256" key="1">
    <source>
        <dbReference type="ARBA" id="ARBA00022679"/>
    </source>
</evidence>
<proteinExistence type="predicted"/>
<protein>
    <recommendedName>
        <fullName evidence="2">Glycosyl transferase family 1 domain-containing protein</fullName>
    </recommendedName>
</protein>
<evidence type="ECO:0000313" key="3">
    <source>
        <dbReference type="EMBL" id="MBB6063050.1"/>
    </source>
</evidence>
<evidence type="ECO:0000313" key="4">
    <source>
        <dbReference type="Proteomes" id="UP000555828"/>
    </source>
</evidence>
<dbReference type="Gene3D" id="3.40.50.2000">
    <property type="entry name" value="Glycogen Phosphorylase B"/>
    <property type="match status" value="2"/>
</dbReference>
<evidence type="ECO:0000259" key="2">
    <source>
        <dbReference type="Pfam" id="PF00534"/>
    </source>
</evidence>
<dbReference type="CDD" id="cd03801">
    <property type="entry name" value="GT4_PimA-like"/>
    <property type="match status" value="1"/>
</dbReference>
<dbReference type="PANTHER" id="PTHR46401">
    <property type="entry name" value="GLYCOSYLTRANSFERASE WBBK-RELATED"/>
    <property type="match status" value="1"/>
</dbReference>
<dbReference type="GO" id="GO:0016757">
    <property type="term" value="F:glycosyltransferase activity"/>
    <property type="evidence" value="ECO:0007669"/>
    <property type="project" value="InterPro"/>
</dbReference>
<dbReference type="EMBL" id="JACHEX010000004">
    <property type="protein sequence ID" value="MBB6063050.1"/>
    <property type="molecule type" value="Genomic_DNA"/>
</dbReference>
<comment type="caution">
    <text evidence="3">The sequence shown here is derived from an EMBL/GenBank/DDBJ whole genome shotgun (WGS) entry which is preliminary data.</text>
</comment>
<keyword evidence="1" id="KW-0808">Transferase</keyword>
<dbReference type="Proteomes" id="UP000555828">
    <property type="component" value="Unassembled WGS sequence"/>
</dbReference>
<organism evidence="3 4">
    <name type="scientific">Thermosipho japonicus</name>
    <dbReference type="NCBI Taxonomy" id="90323"/>
    <lineage>
        <taxon>Bacteria</taxon>
        <taxon>Thermotogati</taxon>
        <taxon>Thermotogota</taxon>
        <taxon>Thermotogae</taxon>
        <taxon>Thermotogales</taxon>
        <taxon>Fervidobacteriaceae</taxon>
        <taxon>Thermosipho</taxon>
    </lineage>
</organism>
<feature type="domain" description="Glycosyl transferase family 1" evidence="2">
    <location>
        <begin position="213"/>
        <end position="355"/>
    </location>
</feature>
<dbReference type="PANTHER" id="PTHR46401:SF2">
    <property type="entry name" value="GLYCOSYLTRANSFERASE WBBK-RELATED"/>
    <property type="match status" value="1"/>
</dbReference>
<sequence length="435" mass="50362">MKVALVHYRAGLMDGVSLEMEKWKKVLKRMGHEVDIVAGNNKEGVDVVVTSIGFENPKYRLINKNAFERLEDFDINGLLNIIFEESDKVYNDIVHVLKKYDVIIPNNIWSLGAFLPSAIALFRFAKEHSEKLFIGHHHDFWWEREYFLNYTDEKIKELLEMYCPPLGDNIKHVVINSLARNALYLKKNVESTIVPNVMDFNEPLFTNEDVNLKIRDAYNISENSIVLLQATRITERKAIELAIELVNQMSKLSKKYVGKKLYNGKIFNGEIALAFSGMCESENYKYKLLDLAFKYGIRTIDLYPNVENKIWTFWDLYSVADAITYPSILEGWGNQLLEAIIVKKPIVLFEYKVFESDIKMSGLKYISLGNSYFKKDGLVNVDEGIEIKAAEKLFEILFDKESYEKTVNENFEIGKKFYSLESLQKIIQGILNDKV</sequence>
<dbReference type="RefSeq" id="WP_184619655.1">
    <property type="nucleotide sequence ID" value="NZ_JACHEX010000004.1"/>
</dbReference>
<reference evidence="3 4" key="1">
    <citation type="submission" date="2020-08" db="EMBL/GenBank/DDBJ databases">
        <title>Genomic Encyclopedia of Type Strains, Phase IV (KMG-IV): sequencing the most valuable type-strain genomes for metagenomic binning, comparative biology and taxonomic classification.</title>
        <authorList>
            <person name="Goeker M."/>
        </authorList>
    </citation>
    <scope>NUCLEOTIDE SEQUENCE [LARGE SCALE GENOMIC DNA]</scope>
    <source>
        <strain evidence="3 4">DSM 13481</strain>
    </source>
</reference>
<name>A0A841GU74_9BACT</name>
<keyword evidence="4" id="KW-1185">Reference proteome</keyword>
<accession>A0A841GU74</accession>